<accession>A0A4U5P1M5</accession>
<evidence type="ECO:0000256" key="4">
    <source>
        <dbReference type="ARBA" id="ARBA00022840"/>
    </source>
</evidence>
<dbReference type="EMBL" id="AZBU02000003">
    <property type="protein sequence ID" value="TKR89897.1"/>
    <property type="molecule type" value="Genomic_DNA"/>
</dbReference>
<evidence type="ECO:0000313" key="11">
    <source>
        <dbReference type="Proteomes" id="UP000298663"/>
    </source>
</evidence>
<dbReference type="NCBIfam" id="TIGR01494">
    <property type="entry name" value="ATPase_P-type"/>
    <property type="match status" value="1"/>
</dbReference>
<dbReference type="STRING" id="34508.A0A4U5P1M5"/>
<feature type="transmembrane region" description="Helical" evidence="8">
    <location>
        <begin position="334"/>
        <end position="353"/>
    </location>
</feature>
<dbReference type="InterPro" id="IPR050510">
    <property type="entry name" value="Cation_transp_ATPase_P-type"/>
</dbReference>
<dbReference type="GO" id="GO:0005391">
    <property type="term" value="F:P-type sodium:potassium-exchanging transporter activity"/>
    <property type="evidence" value="ECO:0007669"/>
    <property type="project" value="TreeGrafter"/>
</dbReference>
<dbReference type="Proteomes" id="UP000298663">
    <property type="component" value="Unassembled WGS sequence"/>
</dbReference>
<sequence length="405" mass="45298">MVTGDHPSTATAIAREIGLIGEPEEVTHRGRSLSVVRREPATHGADWATVHGKDLPSLSEDDWDDLLKKRYIVFARTTPEQKLMIVEHCQKRGEIVTVTGDGVNDAPALKRADIGVAMGITGSDVAKQAADIVLMDDKFASIIHGIEEGRLLFDNLRKSIAYTLTHCCACIFPMLLNFIAGVPAPMSALQMLSMDLGTDLPPAISLAYESAESNIMKYPPRKKTSRLVSFAMLSYSYLITPVIICIGSFAAYFYTFFKYDIYPHDLVNTQGYWTTTNKHNLTYSGGYLTPEEQVDYAYQAAAACYITTVTSQAYHIWMCRTRKSSIFVHGFRNIATFFAVISMVIVTCLFVYVPKLREAMGSKPPPGEVWAFSFGVAVVLLIYNEGRKFFIRRSPYNKFVRLIKW</sequence>
<dbReference type="GO" id="GO:0016887">
    <property type="term" value="F:ATP hydrolysis activity"/>
    <property type="evidence" value="ECO:0007669"/>
    <property type="project" value="InterPro"/>
</dbReference>
<dbReference type="Gene3D" id="3.40.50.1000">
    <property type="entry name" value="HAD superfamily/HAD-like"/>
    <property type="match status" value="1"/>
</dbReference>
<dbReference type="InterPro" id="IPR001757">
    <property type="entry name" value="P_typ_ATPase"/>
</dbReference>
<evidence type="ECO:0000259" key="9">
    <source>
        <dbReference type="Pfam" id="PF00689"/>
    </source>
</evidence>
<dbReference type="SUPFAM" id="SSF81665">
    <property type="entry name" value="Calcium ATPase, transmembrane domain M"/>
    <property type="match status" value="1"/>
</dbReference>
<dbReference type="Pfam" id="PF00702">
    <property type="entry name" value="Hydrolase"/>
    <property type="match status" value="1"/>
</dbReference>
<dbReference type="InterPro" id="IPR036412">
    <property type="entry name" value="HAD-like_sf"/>
</dbReference>
<dbReference type="Gene3D" id="1.20.1110.10">
    <property type="entry name" value="Calcium-transporting ATPase, transmembrane domain"/>
    <property type="match status" value="1"/>
</dbReference>
<evidence type="ECO:0000313" key="10">
    <source>
        <dbReference type="EMBL" id="TKR89897.1"/>
    </source>
</evidence>
<reference evidence="10 11" key="1">
    <citation type="journal article" date="2015" name="Genome Biol.">
        <title>Comparative genomics of Steinernema reveals deeply conserved gene regulatory networks.</title>
        <authorList>
            <person name="Dillman A.R."/>
            <person name="Macchietto M."/>
            <person name="Porter C.F."/>
            <person name="Rogers A."/>
            <person name="Williams B."/>
            <person name="Antoshechkin I."/>
            <person name="Lee M.M."/>
            <person name="Goodwin Z."/>
            <person name="Lu X."/>
            <person name="Lewis E.E."/>
            <person name="Goodrich-Blair H."/>
            <person name="Stock S.P."/>
            <person name="Adams B.J."/>
            <person name="Sternberg P.W."/>
            <person name="Mortazavi A."/>
        </authorList>
    </citation>
    <scope>NUCLEOTIDE SEQUENCE [LARGE SCALE GENOMIC DNA]</scope>
    <source>
        <strain evidence="10 11">ALL</strain>
    </source>
</reference>
<dbReference type="SUPFAM" id="SSF56784">
    <property type="entry name" value="HAD-like"/>
    <property type="match status" value="1"/>
</dbReference>
<dbReference type="AlphaFoldDB" id="A0A4U5P1M5"/>
<evidence type="ECO:0000256" key="2">
    <source>
        <dbReference type="ARBA" id="ARBA00022692"/>
    </source>
</evidence>
<dbReference type="GO" id="GO:0030007">
    <property type="term" value="P:intracellular potassium ion homeostasis"/>
    <property type="evidence" value="ECO:0007669"/>
    <property type="project" value="TreeGrafter"/>
</dbReference>
<comment type="subcellular location">
    <subcellularLocation>
        <location evidence="1">Membrane</location>
        <topology evidence="1">Multi-pass membrane protein</topology>
    </subcellularLocation>
</comment>
<dbReference type="GO" id="GO:0005886">
    <property type="term" value="C:plasma membrane"/>
    <property type="evidence" value="ECO:0007669"/>
    <property type="project" value="TreeGrafter"/>
</dbReference>
<keyword evidence="4" id="KW-0067">ATP-binding</keyword>
<dbReference type="GO" id="GO:1990573">
    <property type="term" value="P:potassium ion import across plasma membrane"/>
    <property type="evidence" value="ECO:0007669"/>
    <property type="project" value="TreeGrafter"/>
</dbReference>
<keyword evidence="6 8" id="KW-1133">Transmembrane helix</keyword>
<evidence type="ECO:0000256" key="1">
    <source>
        <dbReference type="ARBA" id="ARBA00004141"/>
    </source>
</evidence>
<gene>
    <name evidence="10" type="ORF">L596_013936</name>
</gene>
<feature type="domain" description="Cation-transporting P-type ATPase C-terminal" evidence="9">
    <location>
        <begin position="183"/>
        <end position="390"/>
    </location>
</feature>
<dbReference type="InterPro" id="IPR006068">
    <property type="entry name" value="ATPase_P-typ_cation-transptr_C"/>
</dbReference>
<evidence type="ECO:0000256" key="8">
    <source>
        <dbReference type="SAM" id="Phobius"/>
    </source>
</evidence>
<comment type="caution">
    <text evidence="10">The sequence shown here is derived from an EMBL/GenBank/DDBJ whole genome shotgun (WGS) entry which is preliminary data.</text>
</comment>
<evidence type="ECO:0000256" key="3">
    <source>
        <dbReference type="ARBA" id="ARBA00022741"/>
    </source>
</evidence>
<keyword evidence="7 8" id="KW-0472">Membrane</keyword>
<dbReference type="GO" id="GO:1902600">
    <property type="term" value="P:proton transmembrane transport"/>
    <property type="evidence" value="ECO:0007669"/>
    <property type="project" value="TreeGrafter"/>
</dbReference>
<dbReference type="PANTHER" id="PTHR43294">
    <property type="entry name" value="SODIUM/POTASSIUM-TRANSPORTING ATPASE SUBUNIT ALPHA"/>
    <property type="match status" value="1"/>
</dbReference>
<dbReference type="GO" id="GO:0036376">
    <property type="term" value="P:sodium ion export across plasma membrane"/>
    <property type="evidence" value="ECO:0007669"/>
    <property type="project" value="TreeGrafter"/>
</dbReference>
<dbReference type="PRINTS" id="PR00120">
    <property type="entry name" value="HATPASE"/>
</dbReference>
<dbReference type="GO" id="GO:0006883">
    <property type="term" value="P:intracellular sodium ion homeostasis"/>
    <property type="evidence" value="ECO:0007669"/>
    <property type="project" value="TreeGrafter"/>
</dbReference>
<evidence type="ECO:0000256" key="6">
    <source>
        <dbReference type="ARBA" id="ARBA00022989"/>
    </source>
</evidence>
<feature type="transmembrane region" description="Helical" evidence="8">
    <location>
        <begin position="365"/>
        <end position="383"/>
    </location>
</feature>
<keyword evidence="3" id="KW-0547">Nucleotide-binding</keyword>
<organism evidence="10 11">
    <name type="scientific">Steinernema carpocapsae</name>
    <name type="common">Entomopathogenic nematode</name>
    <dbReference type="NCBI Taxonomy" id="34508"/>
    <lineage>
        <taxon>Eukaryota</taxon>
        <taxon>Metazoa</taxon>
        <taxon>Ecdysozoa</taxon>
        <taxon>Nematoda</taxon>
        <taxon>Chromadorea</taxon>
        <taxon>Rhabditida</taxon>
        <taxon>Tylenchina</taxon>
        <taxon>Panagrolaimomorpha</taxon>
        <taxon>Strongyloidoidea</taxon>
        <taxon>Steinernematidae</taxon>
        <taxon>Steinernema</taxon>
    </lineage>
</organism>
<dbReference type="GO" id="GO:0005524">
    <property type="term" value="F:ATP binding"/>
    <property type="evidence" value="ECO:0007669"/>
    <property type="project" value="UniProtKB-KW"/>
</dbReference>
<feature type="transmembrane region" description="Helical" evidence="8">
    <location>
        <begin position="296"/>
        <end position="314"/>
    </location>
</feature>
<keyword evidence="11" id="KW-1185">Reference proteome</keyword>
<feature type="transmembrane region" description="Helical" evidence="8">
    <location>
        <begin position="160"/>
        <end position="184"/>
    </location>
</feature>
<dbReference type="OrthoDB" id="3352408at2759"/>
<keyword evidence="2 8" id="KW-0812">Transmembrane</keyword>
<reference evidence="10 11" key="2">
    <citation type="journal article" date="2019" name="G3 (Bethesda)">
        <title>Hybrid Assembly of the Genome of the Entomopathogenic Nematode Steinernema carpocapsae Identifies the X-Chromosome.</title>
        <authorList>
            <person name="Serra L."/>
            <person name="Macchietto M."/>
            <person name="Macias-Munoz A."/>
            <person name="McGill C.J."/>
            <person name="Rodriguez I.M."/>
            <person name="Rodriguez B."/>
            <person name="Murad R."/>
            <person name="Mortazavi A."/>
        </authorList>
    </citation>
    <scope>NUCLEOTIDE SEQUENCE [LARGE SCALE GENOMIC DNA]</scope>
    <source>
        <strain evidence="10 11">ALL</strain>
    </source>
</reference>
<dbReference type="InterPro" id="IPR023298">
    <property type="entry name" value="ATPase_P-typ_TM_dom_sf"/>
</dbReference>
<evidence type="ECO:0000256" key="7">
    <source>
        <dbReference type="ARBA" id="ARBA00023136"/>
    </source>
</evidence>
<dbReference type="FunFam" id="1.20.1110.10:FF:000095">
    <property type="entry name" value="Sodium/potassium-transporting ATPase subunit alpha-1"/>
    <property type="match status" value="1"/>
</dbReference>
<dbReference type="InterPro" id="IPR023214">
    <property type="entry name" value="HAD_sf"/>
</dbReference>
<dbReference type="Pfam" id="PF00689">
    <property type="entry name" value="Cation_ATPase_C"/>
    <property type="match status" value="1"/>
</dbReference>
<dbReference type="PANTHER" id="PTHR43294:SF5">
    <property type="entry name" value="CATION-TRANSPORTING P-TYPE ATPASE N-TERMINAL DOMAIN-CONTAINING PROTEIN"/>
    <property type="match status" value="1"/>
</dbReference>
<keyword evidence="5" id="KW-1278">Translocase</keyword>
<feature type="transmembrane region" description="Helical" evidence="8">
    <location>
        <begin position="227"/>
        <end position="254"/>
    </location>
</feature>
<name>A0A4U5P1M5_STECR</name>
<evidence type="ECO:0000256" key="5">
    <source>
        <dbReference type="ARBA" id="ARBA00022967"/>
    </source>
</evidence>
<dbReference type="PRINTS" id="PR00119">
    <property type="entry name" value="CATATPASE"/>
</dbReference>
<protein>
    <recommendedName>
        <fullName evidence="9">Cation-transporting P-type ATPase C-terminal domain-containing protein</fullName>
    </recommendedName>
</protein>
<proteinExistence type="predicted"/>
<dbReference type="FunFam" id="3.40.50.1000:FF:000083">
    <property type="entry name" value="Sodium/potassium-transporting ATPase subunit alpha"/>
    <property type="match status" value="1"/>
</dbReference>